<sequence>MRAVRLKRARANIKAKRETSSRLELEQMELLCKNLKSALEKHTRNPNVAKMIKKNPELRSKFCSLCYAVGIDPVSLKSGYLKALGLGDFYGFLSSRVATMCAVTAERTGGIIPLPVLVEKLNKGQSDIVTEEDVERCIEKLKIFESGLDIITHPGSSVKLVQSIPREISGDHSLFISQCEAKKINHGTIETFCSILGWDKTRCERVINEMMQNGDLMLDSVPSHPDNYWIMALSM</sequence>
<evidence type="ECO:0000313" key="3">
    <source>
        <dbReference type="EMBL" id="GKT36176.1"/>
    </source>
</evidence>
<keyword evidence="2" id="KW-0175">Coiled coil</keyword>
<reference evidence="3" key="1">
    <citation type="submission" date="2022-03" db="EMBL/GenBank/DDBJ databases">
        <title>Draft genome sequence of Aduncisulcus paluster, a free-living microaerophilic Fornicata.</title>
        <authorList>
            <person name="Yuyama I."/>
            <person name="Kume K."/>
            <person name="Tamura T."/>
            <person name="Inagaki Y."/>
            <person name="Hashimoto T."/>
        </authorList>
    </citation>
    <scope>NUCLEOTIDE SEQUENCE</scope>
    <source>
        <strain evidence="3">NY0171</strain>
    </source>
</reference>
<dbReference type="InterPro" id="IPR036388">
    <property type="entry name" value="WH-like_DNA-bd_sf"/>
</dbReference>
<accession>A0ABQ5KUP8</accession>
<dbReference type="InterPro" id="IPR016689">
    <property type="entry name" value="ESCRT-2_cplx_Snf8"/>
</dbReference>
<dbReference type="PANTHER" id="PTHR12806:SF0">
    <property type="entry name" value="VACUOLAR-SORTING PROTEIN SNF8"/>
    <property type="match status" value="1"/>
</dbReference>
<dbReference type="SUPFAM" id="SSF46785">
    <property type="entry name" value="Winged helix' DNA-binding domain"/>
    <property type="match status" value="1"/>
</dbReference>
<dbReference type="EMBL" id="BQXS01011157">
    <property type="protein sequence ID" value="GKT36176.1"/>
    <property type="molecule type" value="Genomic_DNA"/>
</dbReference>
<dbReference type="Gene3D" id="1.10.10.10">
    <property type="entry name" value="Winged helix-like DNA-binding domain superfamily/Winged helix DNA-binding domain"/>
    <property type="match status" value="2"/>
</dbReference>
<dbReference type="InterPro" id="IPR036390">
    <property type="entry name" value="WH_DNA-bd_sf"/>
</dbReference>
<dbReference type="Pfam" id="PF04157">
    <property type="entry name" value="EAP30"/>
    <property type="match status" value="1"/>
</dbReference>
<dbReference type="Proteomes" id="UP001057375">
    <property type="component" value="Unassembled WGS sequence"/>
</dbReference>
<comment type="caution">
    <text evidence="3">The sequence shown here is derived from an EMBL/GenBank/DDBJ whole genome shotgun (WGS) entry which is preliminary data.</text>
</comment>
<organism evidence="3 4">
    <name type="scientific">Aduncisulcus paluster</name>
    <dbReference type="NCBI Taxonomy" id="2918883"/>
    <lineage>
        <taxon>Eukaryota</taxon>
        <taxon>Metamonada</taxon>
        <taxon>Carpediemonas-like organisms</taxon>
        <taxon>Aduncisulcus</taxon>
    </lineage>
</organism>
<dbReference type="PANTHER" id="PTHR12806">
    <property type="entry name" value="EAP30 SUBUNIT OF ELL COMPLEX"/>
    <property type="match status" value="1"/>
</dbReference>
<dbReference type="Gene3D" id="6.10.140.180">
    <property type="match status" value="1"/>
</dbReference>
<keyword evidence="4" id="KW-1185">Reference proteome</keyword>
<evidence type="ECO:0000313" key="4">
    <source>
        <dbReference type="Proteomes" id="UP001057375"/>
    </source>
</evidence>
<protein>
    <submittedName>
        <fullName evidence="3">Multi-domain containing protein</fullName>
    </submittedName>
</protein>
<feature type="coiled-coil region" evidence="2">
    <location>
        <begin position="6"/>
        <end position="45"/>
    </location>
</feature>
<gene>
    <name evidence="3" type="ORF">ADUPG1_009191</name>
</gene>
<evidence type="ECO:0000256" key="1">
    <source>
        <dbReference type="ARBA" id="ARBA00009834"/>
    </source>
</evidence>
<comment type="similarity">
    <text evidence="1">Belongs to the SNF8 family.</text>
</comment>
<proteinExistence type="inferred from homology"/>
<evidence type="ECO:0000256" key="2">
    <source>
        <dbReference type="SAM" id="Coils"/>
    </source>
</evidence>
<name>A0ABQ5KUP8_9EUKA</name>
<dbReference type="InterPro" id="IPR040608">
    <property type="entry name" value="Snf8/Vps36"/>
</dbReference>